<evidence type="ECO:0000256" key="1">
    <source>
        <dbReference type="SAM" id="Phobius"/>
    </source>
</evidence>
<dbReference type="AlphaFoldDB" id="X1AML7"/>
<sequence>MKKERLITLSILVGIAFLLSVIEIVLDIESDFIGLATVMLIVYMFLDKD</sequence>
<gene>
    <name evidence="2" type="ORF">S01H4_31883</name>
</gene>
<feature type="transmembrane region" description="Helical" evidence="1">
    <location>
        <begin position="32"/>
        <end position="47"/>
    </location>
</feature>
<reference evidence="2" key="1">
    <citation type="journal article" date="2014" name="Front. Microbiol.">
        <title>High frequency of phylogenetically diverse reductive dehalogenase-homologous genes in deep subseafloor sedimentary metagenomes.</title>
        <authorList>
            <person name="Kawai M."/>
            <person name="Futagami T."/>
            <person name="Toyoda A."/>
            <person name="Takaki Y."/>
            <person name="Nishi S."/>
            <person name="Hori S."/>
            <person name="Arai W."/>
            <person name="Tsubouchi T."/>
            <person name="Morono Y."/>
            <person name="Uchiyama I."/>
            <person name="Ito T."/>
            <person name="Fujiyama A."/>
            <person name="Inagaki F."/>
            <person name="Takami H."/>
        </authorList>
    </citation>
    <scope>NUCLEOTIDE SEQUENCE</scope>
    <source>
        <strain evidence="2">Expedition CK06-06</strain>
    </source>
</reference>
<feature type="transmembrane region" description="Helical" evidence="1">
    <location>
        <begin position="7"/>
        <end position="26"/>
    </location>
</feature>
<proteinExistence type="predicted"/>
<keyword evidence="1" id="KW-0812">Transmembrane</keyword>
<accession>X1AML7</accession>
<name>X1AML7_9ZZZZ</name>
<organism evidence="2">
    <name type="scientific">marine sediment metagenome</name>
    <dbReference type="NCBI Taxonomy" id="412755"/>
    <lineage>
        <taxon>unclassified sequences</taxon>
        <taxon>metagenomes</taxon>
        <taxon>ecological metagenomes</taxon>
    </lineage>
</organism>
<keyword evidence="1" id="KW-1133">Transmembrane helix</keyword>
<comment type="caution">
    <text evidence="2">The sequence shown here is derived from an EMBL/GenBank/DDBJ whole genome shotgun (WGS) entry which is preliminary data.</text>
</comment>
<protein>
    <submittedName>
        <fullName evidence="2">Uncharacterized protein</fullName>
    </submittedName>
</protein>
<dbReference type="EMBL" id="BART01016605">
    <property type="protein sequence ID" value="GAG83854.1"/>
    <property type="molecule type" value="Genomic_DNA"/>
</dbReference>
<keyword evidence="1" id="KW-0472">Membrane</keyword>
<evidence type="ECO:0000313" key="2">
    <source>
        <dbReference type="EMBL" id="GAG83854.1"/>
    </source>
</evidence>